<dbReference type="SUPFAM" id="SSF54928">
    <property type="entry name" value="RNA-binding domain, RBD"/>
    <property type="match status" value="1"/>
</dbReference>
<protein>
    <submittedName>
        <fullName evidence="3">RNA-binding protein</fullName>
    </submittedName>
</protein>
<organism evidence="3 4">
    <name type="scientific">Dehalobacterium formicoaceticum</name>
    <dbReference type="NCBI Taxonomy" id="51515"/>
    <lineage>
        <taxon>Bacteria</taxon>
        <taxon>Bacillati</taxon>
        <taxon>Bacillota</taxon>
        <taxon>Clostridia</taxon>
        <taxon>Eubacteriales</taxon>
        <taxon>Peptococcaceae</taxon>
        <taxon>Dehalobacterium</taxon>
    </lineage>
</organism>
<dbReference type="SMART" id="SM00360">
    <property type="entry name" value="RRM"/>
    <property type="match status" value="1"/>
</dbReference>
<feature type="domain" description="RRM" evidence="2">
    <location>
        <begin position="2"/>
        <end position="79"/>
    </location>
</feature>
<keyword evidence="4" id="KW-1185">Reference proteome</keyword>
<dbReference type="Pfam" id="PF00076">
    <property type="entry name" value="RRM_1"/>
    <property type="match status" value="1"/>
</dbReference>
<dbReference type="InterPro" id="IPR035979">
    <property type="entry name" value="RBD_domain_sf"/>
</dbReference>
<dbReference type="Gene3D" id="3.30.70.330">
    <property type="match status" value="1"/>
</dbReference>
<dbReference type="InterPro" id="IPR000504">
    <property type="entry name" value="RRM_dom"/>
</dbReference>
<name>A0ABT1Y282_9FIRM</name>
<dbReference type="PANTHER" id="PTHR48027">
    <property type="entry name" value="HETEROGENEOUS NUCLEAR RIBONUCLEOPROTEIN 87F-RELATED"/>
    <property type="match status" value="1"/>
</dbReference>
<dbReference type="InterPro" id="IPR052462">
    <property type="entry name" value="SLIRP/GR-RBP-like"/>
</dbReference>
<dbReference type="PROSITE" id="PS50102">
    <property type="entry name" value="RRM"/>
    <property type="match status" value="1"/>
</dbReference>
<evidence type="ECO:0000256" key="1">
    <source>
        <dbReference type="ARBA" id="ARBA00022884"/>
    </source>
</evidence>
<comment type="caution">
    <text evidence="3">The sequence shown here is derived from an EMBL/GenBank/DDBJ whole genome shotgun (WGS) entry which is preliminary data.</text>
</comment>
<evidence type="ECO:0000313" key="3">
    <source>
        <dbReference type="EMBL" id="MCR6544987.1"/>
    </source>
</evidence>
<sequence length="81" mass="9097">MRTLYVGNLPWSTKSEELTTAFGAHGEVMNSRIITDRETGRSKGFGFVEVNDEDVEKMIEAMNGREFSGRVLTVSEAKPRE</sequence>
<dbReference type="EMBL" id="JANPWE010000002">
    <property type="protein sequence ID" value="MCR6544987.1"/>
    <property type="molecule type" value="Genomic_DNA"/>
</dbReference>
<evidence type="ECO:0000259" key="2">
    <source>
        <dbReference type="PROSITE" id="PS50102"/>
    </source>
</evidence>
<dbReference type="Proteomes" id="UP001524944">
    <property type="component" value="Unassembled WGS sequence"/>
</dbReference>
<dbReference type="CDD" id="cd21608">
    <property type="entry name" value="RRM2_NsCP33_like"/>
    <property type="match status" value="1"/>
</dbReference>
<proteinExistence type="predicted"/>
<reference evidence="3 4" key="1">
    <citation type="submission" date="2022-08" db="EMBL/GenBank/DDBJ databases">
        <title>Proteogenomics of the novel Dehalobacterium formicoaceticum strain EZ94 highlights a key role of methyltransferases during anaerobic dichloromethane degradation.</title>
        <authorList>
            <person name="Wasmund K."/>
        </authorList>
    </citation>
    <scope>NUCLEOTIDE SEQUENCE [LARGE SCALE GENOMIC DNA]</scope>
    <source>
        <strain evidence="3 4">EZ94</strain>
    </source>
</reference>
<gene>
    <name evidence="3" type="ORF">NVS47_05550</name>
</gene>
<dbReference type="RefSeq" id="WP_089608679.1">
    <property type="nucleotide sequence ID" value="NZ_CP022121.1"/>
</dbReference>
<dbReference type="InterPro" id="IPR048289">
    <property type="entry name" value="RRM2_NsCP33-like"/>
</dbReference>
<evidence type="ECO:0000313" key="4">
    <source>
        <dbReference type="Proteomes" id="UP001524944"/>
    </source>
</evidence>
<keyword evidence="1" id="KW-0694">RNA-binding</keyword>
<accession>A0ABT1Y282</accession>
<dbReference type="InterPro" id="IPR012677">
    <property type="entry name" value="Nucleotide-bd_a/b_plait_sf"/>
</dbReference>